<keyword evidence="1" id="KW-0677">Repeat</keyword>
<dbReference type="InterPro" id="IPR038005">
    <property type="entry name" value="RX-like_CC"/>
</dbReference>
<sequence>MAESVVSGVVSRLGDLLLQEANYLYGVSDQVWLLQTDLKLMQCLLKDADATQDESELVRQWVAEIRELTYDADDIIGTYALKVESRRQEGRRHKEEPVFESTLNERQREQRQTYSHLEHDVVGLGDDLNKLMAFLLKEEEGNRVASICGMGGLGKTTLAKMVYNHHEVKQHFNCAWVFISQQCQRRNVWEGILVSLLSLSKEQRDEIGKTNFREYGIRESIIQGGDPGASNERQQEQRQTYSGHLGHDVVGFEDDLNKLVAFLLIKEESNRVNVASICGMGGLGKTTLAKMVYNDDKVKQHFECRAWVFISQQCQRRNVWEGILFSLLSPSKEQRDEIGKLRDDEIVEKLLQVQKREKVFGDC</sequence>
<dbReference type="AlphaFoldDB" id="A0A2N9HT32"/>
<keyword evidence="3" id="KW-0611">Plant defense</keyword>
<dbReference type="Gene3D" id="3.40.50.300">
    <property type="entry name" value="P-loop containing nucleotide triphosphate hydrolases"/>
    <property type="match status" value="2"/>
</dbReference>
<dbReference type="Gene3D" id="1.20.5.4130">
    <property type="match status" value="1"/>
</dbReference>
<dbReference type="CDD" id="cd14798">
    <property type="entry name" value="RX-CC_like"/>
    <property type="match status" value="1"/>
</dbReference>
<dbReference type="Pfam" id="PF18052">
    <property type="entry name" value="Rx_N"/>
    <property type="match status" value="1"/>
</dbReference>
<name>A0A2N9HT32_FAGSY</name>
<gene>
    <name evidence="6" type="ORF">FSB_LOCUS43060</name>
</gene>
<accession>A0A2N9HT32</accession>
<evidence type="ECO:0000259" key="4">
    <source>
        <dbReference type="Pfam" id="PF00931"/>
    </source>
</evidence>
<feature type="domain" description="Disease resistance N-terminal" evidence="5">
    <location>
        <begin position="5"/>
        <end position="93"/>
    </location>
</feature>
<dbReference type="PANTHER" id="PTHR19338">
    <property type="entry name" value="TRANSLOCASE OF INNER MITOCHONDRIAL MEMBRANE 13 HOMOLOG"/>
    <property type="match status" value="1"/>
</dbReference>
<evidence type="ECO:0000256" key="1">
    <source>
        <dbReference type="ARBA" id="ARBA00022737"/>
    </source>
</evidence>
<dbReference type="PANTHER" id="PTHR19338:SF66">
    <property type="entry name" value="NB-ARC DOMAIN-CONTAINING PROTEIN"/>
    <property type="match status" value="1"/>
</dbReference>
<protein>
    <recommendedName>
        <fullName evidence="7">Rx N-terminal domain-containing protein</fullName>
    </recommendedName>
</protein>
<dbReference type="Pfam" id="PF00931">
    <property type="entry name" value="NB-ARC"/>
    <property type="match status" value="2"/>
</dbReference>
<keyword evidence="2" id="KW-0547">Nucleotide-binding</keyword>
<feature type="domain" description="NB-ARC" evidence="4">
    <location>
        <begin position="126"/>
        <end position="206"/>
    </location>
</feature>
<evidence type="ECO:0000259" key="5">
    <source>
        <dbReference type="Pfam" id="PF18052"/>
    </source>
</evidence>
<organism evidence="6">
    <name type="scientific">Fagus sylvatica</name>
    <name type="common">Beechnut</name>
    <dbReference type="NCBI Taxonomy" id="28930"/>
    <lineage>
        <taxon>Eukaryota</taxon>
        <taxon>Viridiplantae</taxon>
        <taxon>Streptophyta</taxon>
        <taxon>Embryophyta</taxon>
        <taxon>Tracheophyta</taxon>
        <taxon>Spermatophyta</taxon>
        <taxon>Magnoliopsida</taxon>
        <taxon>eudicotyledons</taxon>
        <taxon>Gunneridae</taxon>
        <taxon>Pentapetalae</taxon>
        <taxon>rosids</taxon>
        <taxon>fabids</taxon>
        <taxon>Fagales</taxon>
        <taxon>Fagaceae</taxon>
        <taxon>Fagus</taxon>
    </lineage>
</organism>
<dbReference type="GO" id="GO:0006952">
    <property type="term" value="P:defense response"/>
    <property type="evidence" value="ECO:0007669"/>
    <property type="project" value="UniProtKB-KW"/>
</dbReference>
<proteinExistence type="predicted"/>
<dbReference type="InterPro" id="IPR041118">
    <property type="entry name" value="Rx_N"/>
</dbReference>
<dbReference type="EMBL" id="OIVN01004052">
    <property type="protein sequence ID" value="SPD15178.1"/>
    <property type="molecule type" value="Genomic_DNA"/>
</dbReference>
<dbReference type="InterPro" id="IPR002182">
    <property type="entry name" value="NB-ARC"/>
</dbReference>
<reference evidence="6" key="1">
    <citation type="submission" date="2018-02" db="EMBL/GenBank/DDBJ databases">
        <authorList>
            <person name="Cohen D.B."/>
            <person name="Kent A.D."/>
        </authorList>
    </citation>
    <scope>NUCLEOTIDE SEQUENCE</scope>
</reference>
<dbReference type="InterPro" id="IPR027417">
    <property type="entry name" value="P-loop_NTPase"/>
</dbReference>
<evidence type="ECO:0000313" key="6">
    <source>
        <dbReference type="EMBL" id="SPD15178.1"/>
    </source>
</evidence>
<dbReference type="SUPFAM" id="SSF52540">
    <property type="entry name" value="P-loop containing nucleoside triphosphate hydrolases"/>
    <property type="match status" value="2"/>
</dbReference>
<evidence type="ECO:0008006" key="7">
    <source>
        <dbReference type="Google" id="ProtNLM"/>
    </source>
</evidence>
<feature type="domain" description="NB-ARC" evidence="4">
    <location>
        <begin position="253"/>
        <end position="352"/>
    </location>
</feature>
<dbReference type="GO" id="GO:0043531">
    <property type="term" value="F:ADP binding"/>
    <property type="evidence" value="ECO:0007669"/>
    <property type="project" value="InterPro"/>
</dbReference>
<evidence type="ECO:0000256" key="2">
    <source>
        <dbReference type="ARBA" id="ARBA00022741"/>
    </source>
</evidence>
<evidence type="ECO:0000256" key="3">
    <source>
        <dbReference type="ARBA" id="ARBA00022821"/>
    </source>
</evidence>